<evidence type="ECO:0000313" key="3">
    <source>
        <dbReference type="Proteomes" id="UP001362999"/>
    </source>
</evidence>
<reference evidence="2 3" key="1">
    <citation type="journal article" date="2024" name="J Genomics">
        <title>Draft genome sequencing and assembly of Favolaschia claudopus CIRM-BRFM 2984 isolated from oak limbs.</title>
        <authorList>
            <person name="Navarro D."/>
            <person name="Drula E."/>
            <person name="Chaduli D."/>
            <person name="Cazenave R."/>
            <person name="Ahrendt S."/>
            <person name="Wang J."/>
            <person name="Lipzen A."/>
            <person name="Daum C."/>
            <person name="Barry K."/>
            <person name="Grigoriev I.V."/>
            <person name="Favel A."/>
            <person name="Rosso M.N."/>
            <person name="Martin F."/>
        </authorList>
    </citation>
    <scope>NUCLEOTIDE SEQUENCE [LARGE SCALE GENOMIC DNA]</scope>
    <source>
        <strain evidence="2 3">CIRM-BRFM 2984</strain>
    </source>
</reference>
<keyword evidence="3" id="KW-1185">Reference proteome</keyword>
<dbReference type="InterPro" id="IPR010036">
    <property type="entry name" value="MDP_1_eu_arc"/>
</dbReference>
<sequence>MVSRCDRALWYCKTSDPKTRKPKPIIFFVQYDEVYQGSKIKHFQRIGDWSGLEYAEMIFFSANAVDRETETKLGVSFKHLHNGITWNDYRDGLESWKSKRWSRLTGSISLPLAFSPSAGSFDRRNYSALPSLGRKLGSGKFGAVYELAGTPNAVIKIFNNWDTRYQQLFGQVYQLIVAGRSVDHITPACEAEVLRYVQMWAFEFRNLEAVSQLKAPQDPANFTGWLVMSRARGAPLWTTQAYQGFLSQRTTGTTRPHILDYRTGLAVSKMFRSWSAWCPRSLRELVSHNVSFNRPAQLKDAFHLVVDAMEEIVQIYGIEHCDAHLANVMFEMRGDRPIKAHLFDWGIAVRMTWDGVQYVRGNDVAPWVDQEKNVSYTRQQFRNHWISWMVRTEYEAYVRRGVISVEDLNGLWEDLLWWQRR</sequence>
<dbReference type="Pfam" id="PF12689">
    <property type="entry name" value="Acid_PPase"/>
    <property type="match status" value="1"/>
</dbReference>
<dbReference type="EMBL" id="JAWWNJ010000089">
    <property type="protein sequence ID" value="KAK7000381.1"/>
    <property type="molecule type" value="Genomic_DNA"/>
</dbReference>
<dbReference type="InterPro" id="IPR017441">
    <property type="entry name" value="Protein_kinase_ATP_BS"/>
</dbReference>
<dbReference type="GO" id="GO:0003993">
    <property type="term" value="F:acid phosphatase activity"/>
    <property type="evidence" value="ECO:0007669"/>
    <property type="project" value="TreeGrafter"/>
</dbReference>
<proteinExistence type="predicted"/>
<comment type="caution">
    <text evidence="2">The sequence shown here is derived from an EMBL/GenBank/DDBJ whole genome shotgun (WGS) entry which is preliminary data.</text>
</comment>
<evidence type="ECO:0000313" key="2">
    <source>
        <dbReference type="EMBL" id="KAK7000381.1"/>
    </source>
</evidence>
<gene>
    <name evidence="2" type="ORF">R3P38DRAFT_3058175</name>
</gene>
<feature type="binding site" evidence="1">
    <location>
        <position position="156"/>
    </location>
    <ligand>
        <name>ATP</name>
        <dbReference type="ChEBI" id="CHEBI:30616"/>
    </ligand>
</feature>
<dbReference type="InterPro" id="IPR011009">
    <property type="entry name" value="Kinase-like_dom_sf"/>
</dbReference>
<accession>A0AAW0A2S3</accession>
<dbReference type="Proteomes" id="UP001362999">
    <property type="component" value="Unassembled WGS sequence"/>
</dbReference>
<dbReference type="AlphaFoldDB" id="A0AAW0A2S3"/>
<dbReference type="GO" id="GO:0005524">
    <property type="term" value="F:ATP binding"/>
    <property type="evidence" value="ECO:0007669"/>
    <property type="project" value="UniProtKB-UniRule"/>
</dbReference>
<protein>
    <submittedName>
        <fullName evidence="2">Acid phosphatase-domain-containing protein</fullName>
    </submittedName>
</protein>
<keyword evidence="1" id="KW-0067">ATP-binding</keyword>
<evidence type="ECO:0000256" key="1">
    <source>
        <dbReference type="PROSITE-ProRule" id="PRU10141"/>
    </source>
</evidence>
<organism evidence="2 3">
    <name type="scientific">Favolaschia claudopus</name>
    <dbReference type="NCBI Taxonomy" id="2862362"/>
    <lineage>
        <taxon>Eukaryota</taxon>
        <taxon>Fungi</taxon>
        <taxon>Dikarya</taxon>
        <taxon>Basidiomycota</taxon>
        <taxon>Agaricomycotina</taxon>
        <taxon>Agaricomycetes</taxon>
        <taxon>Agaricomycetidae</taxon>
        <taxon>Agaricales</taxon>
        <taxon>Marasmiineae</taxon>
        <taxon>Mycenaceae</taxon>
        <taxon>Favolaschia</taxon>
    </lineage>
</organism>
<keyword evidence="1" id="KW-0547">Nucleotide-binding</keyword>
<dbReference type="PROSITE" id="PS00107">
    <property type="entry name" value="PROTEIN_KINASE_ATP"/>
    <property type="match status" value="1"/>
</dbReference>
<dbReference type="Gene3D" id="3.40.50.1000">
    <property type="entry name" value="HAD superfamily/HAD-like"/>
    <property type="match status" value="1"/>
</dbReference>
<name>A0AAW0A2S3_9AGAR</name>
<dbReference type="SUPFAM" id="SSF56112">
    <property type="entry name" value="Protein kinase-like (PK-like)"/>
    <property type="match status" value="1"/>
</dbReference>
<dbReference type="InterPro" id="IPR023214">
    <property type="entry name" value="HAD_sf"/>
</dbReference>
<dbReference type="PANTHER" id="PTHR17901">
    <property type="entry name" value="MAGNESIUM-DEPENDENT PHOSPHATASE 1 MDP1"/>
    <property type="match status" value="1"/>
</dbReference>
<dbReference type="PANTHER" id="PTHR17901:SF14">
    <property type="entry name" value="MAGNESIUM-DEPENDENT PHOSPHATASE 1"/>
    <property type="match status" value="1"/>
</dbReference>